<dbReference type="AlphaFoldDB" id="A0A914IB96"/>
<protein>
    <submittedName>
        <fullName evidence="5">Galectin domain-containing protein</fullName>
    </submittedName>
</protein>
<dbReference type="PROSITE" id="PS51304">
    <property type="entry name" value="GALECTIN"/>
    <property type="match status" value="1"/>
</dbReference>
<keyword evidence="4" id="KW-1185">Reference proteome</keyword>
<feature type="chain" id="PRO_5037827414" evidence="2">
    <location>
        <begin position="24"/>
        <end position="1102"/>
    </location>
</feature>
<evidence type="ECO:0000256" key="1">
    <source>
        <dbReference type="ARBA" id="ARBA00022734"/>
    </source>
</evidence>
<sequence length="1102" mass="125143">MLNFPGLVFILSTLFTFSHRTAADQQKSIHLTNPTQRHFKFAYNAMDQCLKKEIRQSQINSFSLKFKFQSKCVNGLLICYPGALDINGTRFIYGMVPAIQFRIKNIPGNDVAKKCAEKQKTECKIDKKVDKMLCTRDIAWHGLRVSKPTNTANQFLLELSITNRTYTFVGPTRKFSIVFGNRDNLLTQLLDQNDDRIKLLHGAEDDAIRNAYFERKAQKEVHLSNYVGLWMLGLDFLPMHVRETMHMHAYRDCGCEMHAWFTRPNDIPIATNAYEVQMPAKCATTAQNDKLVVNANAETNPVGVISGKTLLVKFRVNKKPKIITLRLEDKNKKFFILEMTISGQEIQLVTQPEQSQSTQINLAIPGGVRKNSTFLQPRSEKYMHVNFDVYEFFYEMSISGMYTRIFPWPYDWWTRANQTLGISRVWLSGDLYPDSAETYLLDDDKPRKPTSQSHIDKFQPLTVGDAVVFRGQVNKNAKSITFYMTHNSYKINTYIGTAVLKIQFNFTDGGKPNTLEASYQKWNHNTGTNQFEKFFNKPQKIKYLQRGAQFELRFTVSKATKKQTNNFFTVTLDTMIDGSNKHIVVGEFSLQVGHPINNIGSEGDMNMFTQPKIELAQPKIKIASKKTPNFFLQMLSTLLAVEDSVLFEGCLCEDATELRIFFLHNTVEPTINESNIPLGIIFKFHKIHNQNFMILHFNATKENGGKSQAWTNPSRLFAGEDFKIEIKVEQDGFKIYIHGAFVQTFEHQFPPWAVNFFRIEGDFKNTLKRVKQIRGPAVTNDLSKLGKLPIVYKVPSEKKFSLGNIISIHSKLANIMPSEKKLSLGPVSKLANKVPSEKKLSFGNISKLANKVPSEKKLSFGNISKLANKVPSEKKLSFGNISKLTNKVPSDKKHSLGNISKLANKVPSEKKPSLGNISKLANKVPSEKKPSLGNISKLANKVPSEKKPSLGNISKLAKPSKNDTAANVTLFTVSLLYGALETYETVPYSVHNASLKRIGGVVLHAKFSKTHVQVFERINTDHHMVLLNETELAEPINESFTLSIAFREKIELRMNITRLVVPTTLPLWAIEYVRIDGENLLQSETNIIMDTDLDKRKKNKRL</sequence>
<evidence type="ECO:0000313" key="5">
    <source>
        <dbReference type="WBParaSite" id="Gr19_v10_g8995.t1"/>
    </source>
</evidence>
<feature type="signal peptide" evidence="2">
    <location>
        <begin position="1"/>
        <end position="23"/>
    </location>
</feature>
<reference evidence="5" key="1">
    <citation type="submission" date="2022-11" db="UniProtKB">
        <authorList>
            <consortium name="WormBaseParasite"/>
        </authorList>
    </citation>
    <scope>IDENTIFICATION</scope>
</reference>
<name>A0A914IB96_GLORO</name>
<dbReference type="Proteomes" id="UP000887572">
    <property type="component" value="Unplaced"/>
</dbReference>
<dbReference type="Pfam" id="PF00337">
    <property type="entry name" value="Gal-bind_lectin"/>
    <property type="match status" value="1"/>
</dbReference>
<organism evidence="4 5">
    <name type="scientific">Globodera rostochiensis</name>
    <name type="common">Golden nematode worm</name>
    <name type="synonym">Heterodera rostochiensis</name>
    <dbReference type="NCBI Taxonomy" id="31243"/>
    <lineage>
        <taxon>Eukaryota</taxon>
        <taxon>Metazoa</taxon>
        <taxon>Ecdysozoa</taxon>
        <taxon>Nematoda</taxon>
        <taxon>Chromadorea</taxon>
        <taxon>Rhabditida</taxon>
        <taxon>Tylenchina</taxon>
        <taxon>Tylenchomorpha</taxon>
        <taxon>Tylenchoidea</taxon>
        <taxon>Heteroderidae</taxon>
        <taxon>Heteroderinae</taxon>
        <taxon>Globodera</taxon>
    </lineage>
</organism>
<keyword evidence="1" id="KW-0430">Lectin</keyword>
<evidence type="ECO:0000313" key="4">
    <source>
        <dbReference type="Proteomes" id="UP000887572"/>
    </source>
</evidence>
<dbReference type="SMART" id="SM00908">
    <property type="entry name" value="Gal-bind_lectin"/>
    <property type="match status" value="1"/>
</dbReference>
<dbReference type="InterPro" id="IPR001079">
    <property type="entry name" value="Galectin_CRD"/>
</dbReference>
<dbReference type="Gene3D" id="2.60.120.200">
    <property type="match status" value="1"/>
</dbReference>
<dbReference type="GO" id="GO:0030246">
    <property type="term" value="F:carbohydrate binding"/>
    <property type="evidence" value="ECO:0007669"/>
    <property type="project" value="UniProtKB-KW"/>
</dbReference>
<evidence type="ECO:0000256" key="2">
    <source>
        <dbReference type="SAM" id="SignalP"/>
    </source>
</evidence>
<accession>A0A914IB96</accession>
<dbReference type="WBParaSite" id="Gr19_v10_g8995.t1">
    <property type="protein sequence ID" value="Gr19_v10_g8995.t1"/>
    <property type="gene ID" value="Gr19_v10_g8995"/>
</dbReference>
<evidence type="ECO:0000259" key="3">
    <source>
        <dbReference type="PROSITE" id="PS51304"/>
    </source>
</evidence>
<keyword evidence="2" id="KW-0732">Signal</keyword>
<proteinExistence type="predicted"/>
<feature type="domain" description="Galectin" evidence="3">
    <location>
        <begin position="631"/>
        <end position="779"/>
    </location>
</feature>
<dbReference type="InterPro" id="IPR013320">
    <property type="entry name" value="ConA-like_dom_sf"/>
</dbReference>
<dbReference type="SUPFAM" id="SSF49899">
    <property type="entry name" value="Concanavalin A-like lectins/glucanases"/>
    <property type="match status" value="1"/>
</dbReference>